<organism evidence="1 3">
    <name type="scientific">Cronobacter universalis NCTC 9529</name>
    <dbReference type="NCBI Taxonomy" id="1074000"/>
    <lineage>
        <taxon>Bacteria</taxon>
        <taxon>Pseudomonadati</taxon>
        <taxon>Pseudomonadota</taxon>
        <taxon>Gammaproteobacteria</taxon>
        <taxon>Enterobacterales</taxon>
        <taxon>Enterobacteriaceae</taxon>
        <taxon>Cronobacter</taxon>
    </lineage>
</organism>
<proteinExistence type="predicted"/>
<dbReference type="Proteomes" id="UP000061974">
    <property type="component" value="Chromosome"/>
</dbReference>
<name>A0AAC8VLV2_9ENTR</name>
<keyword evidence="4" id="KW-1185">Reference proteome</keyword>
<dbReference type="EMBL" id="CP012257">
    <property type="protein sequence ID" value="ALB53205.1"/>
    <property type="molecule type" value="Genomic_DNA"/>
</dbReference>
<evidence type="ECO:0000313" key="2">
    <source>
        <dbReference type="EMBL" id="STC96782.1"/>
    </source>
</evidence>
<sequence length="144" mass="16775">MRIKFNQIYAEVGVNYNITNAVLNPLEEMLNSLNKKIQHYEKLFSGSDYTVVFIISATAKNEELVVKGPTTLSKKKKVEFVIFLPYKKIESFIDEITYILGHVCNGICEVLAKYKTDTEEVKEIFEEMKALILRDPERYKVWIK</sequence>
<evidence type="ECO:0000313" key="1">
    <source>
        <dbReference type="EMBL" id="ALB53205.1"/>
    </source>
</evidence>
<evidence type="ECO:0000313" key="4">
    <source>
        <dbReference type="Proteomes" id="UP000254849"/>
    </source>
</evidence>
<dbReference type="AlphaFoldDB" id="A0AAC8VLV2"/>
<dbReference type="Proteomes" id="UP000254849">
    <property type="component" value="Unassembled WGS sequence"/>
</dbReference>
<dbReference type="RefSeq" id="WP_032805083.1">
    <property type="nucleotide sequence ID" value="NZ_AJKW01000020.1"/>
</dbReference>
<reference evidence="3" key="1">
    <citation type="submission" date="2015-07" db="EMBL/GenBank/DDBJ databases">
        <authorList>
            <person name="Moine D."/>
            <person name="Kassam M."/>
        </authorList>
    </citation>
    <scope>NUCLEOTIDE SEQUENCE [LARGE SCALE GENOMIC DNA]</scope>
    <source>
        <strain evidence="3">NCTC 9529</strain>
    </source>
</reference>
<dbReference type="KEGG" id="cui:AFK65_00320"/>
<accession>A0AAC8VLV2</accession>
<reference evidence="2 4" key="4">
    <citation type="submission" date="2018-06" db="EMBL/GenBank/DDBJ databases">
        <authorList>
            <consortium name="Pathogen Informatics"/>
            <person name="Doyle S."/>
        </authorList>
    </citation>
    <scope>NUCLEOTIDE SEQUENCE [LARGE SCALE GENOMIC DNA]</scope>
    <source>
        <strain evidence="4">NCTC 9529</strain>
        <strain evidence="2">NCTC9529</strain>
    </source>
</reference>
<reference evidence="1 3" key="3">
    <citation type="journal article" date="2016" name="Genome Announc.">
        <title>Fully Closed Genome Sequences of Five Type Strains of the Genus Cronobacter and One Cronobacter sakazakii Strain.</title>
        <authorList>
            <person name="Moine D."/>
            <person name="Kassam M."/>
            <person name="Baert L."/>
            <person name="Tang Y."/>
            <person name="Barretto C."/>
            <person name="Ngom Bru C."/>
            <person name="Klijn A."/>
            <person name="Descombes P."/>
        </authorList>
    </citation>
    <scope>NUCLEOTIDE SEQUENCE [LARGE SCALE GENOMIC DNA]</scope>
    <source>
        <strain evidence="1 3">NCTC 9529</strain>
    </source>
</reference>
<reference evidence="3" key="2">
    <citation type="submission" date="2015-09" db="EMBL/GenBank/DDBJ databases">
        <title>Cronobacter genome sequencing and assembly.</title>
        <authorList>
            <person name="Descombes P."/>
            <person name="Baert L."/>
            <person name="Ngom-Bru C."/>
            <person name="Barretto C."/>
        </authorList>
    </citation>
    <scope>NUCLEOTIDE SEQUENCE [LARGE SCALE GENOMIC DNA]</scope>
    <source>
        <strain evidence="3">NCTC 9529</strain>
    </source>
</reference>
<dbReference type="EMBL" id="UFYH01000001">
    <property type="protein sequence ID" value="STC96782.1"/>
    <property type="molecule type" value="Genomic_DNA"/>
</dbReference>
<gene>
    <name evidence="1" type="ORF">AFK65_00320</name>
    <name evidence="2" type="ORF">NCTC9529_00064</name>
</gene>
<protein>
    <submittedName>
        <fullName evidence="1">Uncharacterized protein</fullName>
    </submittedName>
</protein>
<evidence type="ECO:0000313" key="3">
    <source>
        <dbReference type="Proteomes" id="UP000061974"/>
    </source>
</evidence>